<keyword evidence="2" id="KW-1185">Reference proteome</keyword>
<reference evidence="1 2" key="1">
    <citation type="submission" date="2019-04" db="EMBL/GenBank/DDBJ databases">
        <title>Chromosome genome assembly for Takifugu flavidus.</title>
        <authorList>
            <person name="Xiao S."/>
        </authorList>
    </citation>
    <scope>NUCLEOTIDE SEQUENCE [LARGE SCALE GENOMIC DNA]</scope>
    <source>
        <strain evidence="1">HTHZ2018</strain>
        <tissue evidence="1">Muscle</tissue>
    </source>
</reference>
<dbReference type="AlphaFoldDB" id="A0A5C6P472"/>
<name>A0A5C6P472_9TELE</name>
<organism evidence="1 2">
    <name type="scientific">Takifugu flavidus</name>
    <name type="common">sansaifugu</name>
    <dbReference type="NCBI Taxonomy" id="433684"/>
    <lineage>
        <taxon>Eukaryota</taxon>
        <taxon>Metazoa</taxon>
        <taxon>Chordata</taxon>
        <taxon>Craniata</taxon>
        <taxon>Vertebrata</taxon>
        <taxon>Euteleostomi</taxon>
        <taxon>Actinopterygii</taxon>
        <taxon>Neopterygii</taxon>
        <taxon>Teleostei</taxon>
        <taxon>Neoteleostei</taxon>
        <taxon>Acanthomorphata</taxon>
        <taxon>Eupercaria</taxon>
        <taxon>Tetraodontiformes</taxon>
        <taxon>Tetradontoidea</taxon>
        <taxon>Tetraodontidae</taxon>
        <taxon>Takifugu</taxon>
    </lineage>
</organism>
<gene>
    <name evidence="1" type="ORF">D4764_14G0005450</name>
</gene>
<accession>A0A5C6P472</accession>
<proteinExistence type="predicted"/>
<evidence type="ECO:0000313" key="2">
    <source>
        <dbReference type="Proteomes" id="UP000324091"/>
    </source>
</evidence>
<evidence type="ECO:0000313" key="1">
    <source>
        <dbReference type="EMBL" id="TWW74542.1"/>
    </source>
</evidence>
<dbReference type="EMBL" id="RHFK02000006">
    <property type="protein sequence ID" value="TWW74542.1"/>
    <property type="molecule type" value="Genomic_DNA"/>
</dbReference>
<dbReference type="SUPFAM" id="SSF50249">
    <property type="entry name" value="Nucleic acid-binding proteins"/>
    <property type="match status" value="2"/>
</dbReference>
<sequence length="418" mass="47834">MSDILEKEWKQTLTFIVEELDNQQFKKLLELLSKIPKGQKTAKIRENMPRIIIEHYGLEDSVSAIVDAMEKIPRRDNKIQDPLKTFEEKLKAKEEKNTGSRSVMAKEILAGQPATSKSICDLVAAHEVVATATIRGRIMDKSKLQTYKTQKKDFFFLLVTDETASIKMMVYGKPRYQKLQKGKHYLFRKLIRDKNLFKVTLQTIVAELGAFDIPKEVEEKAKRLSSHGPDVSIEEVKKWDSEILPVSVEGTITKVCPSELMVKGNNAKRRTKKQHFHIKDNTDSIEVVMWGKNVKKCENLAVGDVVKLKNMNIKNLESVTLQSTDITNIEQVRKFTIHNHQLKIVAVTKCQKMQTDLEVILDQRFYTMVVKNKLLAEAYSLSLGEKFRSHLVKALPLMGEAQIEGNEIKAIQNIEARI</sequence>
<dbReference type="InterPro" id="IPR012340">
    <property type="entry name" value="NA-bd_OB-fold"/>
</dbReference>
<dbReference type="Proteomes" id="UP000324091">
    <property type="component" value="Chromosome 14"/>
</dbReference>
<comment type="caution">
    <text evidence="1">The sequence shown here is derived from an EMBL/GenBank/DDBJ whole genome shotgun (WGS) entry which is preliminary data.</text>
</comment>
<dbReference type="Gene3D" id="2.40.50.140">
    <property type="entry name" value="Nucleic acid-binding proteins"/>
    <property type="match status" value="2"/>
</dbReference>
<protein>
    <submittedName>
        <fullName evidence="1">Uncharacterized protein</fullName>
    </submittedName>
</protein>